<gene>
    <name evidence="2" type="ORF">G5714_015890</name>
</gene>
<name>A0A7J6C6T8_9TELE</name>
<evidence type="ECO:0000313" key="3">
    <source>
        <dbReference type="Proteomes" id="UP000579812"/>
    </source>
</evidence>
<evidence type="ECO:0000313" key="2">
    <source>
        <dbReference type="EMBL" id="KAF4103007.1"/>
    </source>
</evidence>
<dbReference type="Proteomes" id="UP000579812">
    <property type="component" value="Unassembled WGS sequence"/>
</dbReference>
<protein>
    <submittedName>
        <fullName evidence="2">Uncharacterized protein</fullName>
    </submittedName>
</protein>
<reference evidence="2 3" key="1">
    <citation type="submission" date="2020-04" db="EMBL/GenBank/DDBJ databases">
        <title>Chromosome-level genome assembly of a cyprinid fish Onychostoma macrolepis by integration of Nanopore Sequencing, Bionano and Hi-C technology.</title>
        <authorList>
            <person name="Wang D."/>
        </authorList>
    </citation>
    <scope>NUCLEOTIDE SEQUENCE [LARGE SCALE GENOMIC DNA]</scope>
    <source>
        <strain evidence="2">SWU-2019</strain>
        <tissue evidence="2">Muscle</tissue>
    </source>
</reference>
<proteinExistence type="predicted"/>
<feature type="region of interest" description="Disordered" evidence="1">
    <location>
        <begin position="1"/>
        <end position="50"/>
    </location>
</feature>
<sequence>MKEEEEWEVEREYGDEEEKEEEEEKKEEEANNMEEKEEGQGQEDKQQLWRRRKKTDFLPSRRSSMSNVCTLCSGPIELADTHEFCILCLGLAHAEAALNGSSCLHCEEFSRGDVPNCIREVLGPHSRGTL</sequence>
<organism evidence="2 3">
    <name type="scientific">Onychostoma macrolepis</name>
    <dbReference type="NCBI Taxonomy" id="369639"/>
    <lineage>
        <taxon>Eukaryota</taxon>
        <taxon>Metazoa</taxon>
        <taxon>Chordata</taxon>
        <taxon>Craniata</taxon>
        <taxon>Vertebrata</taxon>
        <taxon>Euteleostomi</taxon>
        <taxon>Actinopterygii</taxon>
        <taxon>Neopterygii</taxon>
        <taxon>Teleostei</taxon>
        <taxon>Ostariophysi</taxon>
        <taxon>Cypriniformes</taxon>
        <taxon>Cyprinidae</taxon>
        <taxon>Acrossocheilinae</taxon>
        <taxon>Onychostoma</taxon>
    </lineage>
</organism>
<comment type="caution">
    <text evidence="2">The sequence shown here is derived from an EMBL/GenBank/DDBJ whole genome shotgun (WGS) entry which is preliminary data.</text>
</comment>
<feature type="compositionally biased region" description="Basic and acidic residues" evidence="1">
    <location>
        <begin position="38"/>
        <end position="47"/>
    </location>
</feature>
<keyword evidence="3" id="KW-1185">Reference proteome</keyword>
<feature type="compositionally biased region" description="Acidic residues" evidence="1">
    <location>
        <begin position="1"/>
        <end position="37"/>
    </location>
</feature>
<dbReference type="EMBL" id="JAAMOB010000016">
    <property type="protein sequence ID" value="KAF4103007.1"/>
    <property type="molecule type" value="Genomic_DNA"/>
</dbReference>
<accession>A0A7J6C6T8</accession>
<dbReference type="AlphaFoldDB" id="A0A7J6C6T8"/>
<evidence type="ECO:0000256" key="1">
    <source>
        <dbReference type="SAM" id="MobiDB-lite"/>
    </source>
</evidence>